<dbReference type="AlphaFoldDB" id="X1Q1B7"/>
<dbReference type="InterPro" id="IPR055979">
    <property type="entry name" value="DUF7557"/>
</dbReference>
<sequence length="67" mass="7528">RRITVMTHTIKVSDETYQELESLLEPRETFDGVVGRLLKVYKTIKEVAGILGPSHYLKSKTPPGQGD</sequence>
<accession>X1Q1B7</accession>
<gene>
    <name evidence="1" type="ORF">S06H3_59333</name>
</gene>
<proteinExistence type="predicted"/>
<dbReference type="EMBL" id="BARV01038535">
    <property type="protein sequence ID" value="GAI48531.1"/>
    <property type="molecule type" value="Genomic_DNA"/>
</dbReference>
<feature type="non-terminal residue" evidence="1">
    <location>
        <position position="1"/>
    </location>
</feature>
<reference evidence="1" key="1">
    <citation type="journal article" date="2014" name="Front. Microbiol.">
        <title>High frequency of phylogenetically diverse reductive dehalogenase-homologous genes in deep subseafloor sedimentary metagenomes.</title>
        <authorList>
            <person name="Kawai M."/>
            <person name="Futagami T."/>
            <person name="Toyoda A."/>
            <person name="Takaki Y."/>
            <person name="Nishi S."/>
            <person name="Hori S."/>
            <person name="Arai W."/>
            <person name="Tsubouchi T."/>
            <person name="Morono Y."/>
            <person name="Uchiyama I."/>
            <person name="Ito T."/>
            <person name="Fujiyama A."/>
            <person name="Inagaki F."/>
            <person name="Takami H."/>
        </authorList>
    </citation>
    <scope>NUCLEOTIDE SEQUENCE</scope>
    <source>
        <strain evidence="1">Expedition CK06-06</strain>
    </source>
</reference>
<dbReference type="Pfam" id="PF24434">
    <property type="entry name" value="DUF7557"/>
    <property type="match status" value="1"/>
</dbReference>
<organism evidence="1">
    <name type="scientific">marine sediment metagenome</name>
    <dbReference type="NCBI Taxonomy" id="412755"/>
    <lineage>
        <taxon>unclassified sequences</taxon>
        <taxon>metagenomes</taxon>
        <taxon>ecological metagenomes</taxon>
    </lineage>
</organism>
<evidence type="ECO:0000313" key="1">
    <source>
        <dbReference type="EMBL" id="GAI48531.1"/>
    </source>
</evidence>
<comment type="caution">
    <text evidence="1">The sequence shown here is derived from an EMBL/GenBank/DDBJ whole genome shotgun (WGS) entry which is preliminary data.</text>
</comment>
<protein>
    <submittedName>
        <fullName evidence="1">Uncharacterized protein</fullName>
    </submittedName>
</protein>
<name>X1Q1B7_9ZZZZ</name>